<evidence type="ECO:0000259" key="2">
    <source>
        <dbReference type="Pfam" id="PF00856"/>
    </source>
</evidence>
<dbReference type="EMBL" id="AZHD01000002">
    <property type="protein sequence ID" value="OAA66884.1"/>
    <property type="molecule type" value="Genomic_DNA"/>
</dbReference>
<dbReference type="Pfam" id="PF00856">
    <property type="entry name" value="SET"/>
    <property type="match status" value="1"/>
</dbReference>
<comment type="caution">
    <text evidence="3">The sequence shown here is derived from an EMBL/GenBank/DDBJ whole genome shotgun (WGS) entry which is preliminary data.</text>
</comment>
<evidence type="ECO:0000313" key="3">
    <source>
        <dbReference type="EMBL" id="OAA66884.1"/>
    </source>
</evidence>
<protein>
    <submittedName>
        <fullName evidence="3">SET domain protein</fullName>
    </submittedName>
</protein>
<dbReference type="CDD" id="cd20071">
    <property type="entry name" value="SET_SMYD"/>
    <property type="match status" value="1"/>
</dbReference>
<evidence type="ECO:0000256" key="1">
    <source>
        <dbReference type="SAM" id="SignalP"/>
    </source>
</evidence>
<organism evidence="3 4">
    <name type="scientific">Niveomyces insectorum RCEF 264</name>
    <dbReference type="NCBI Taxonomy" id="1081102"/>
    <lineage>
        <taxon>Eukaryota</taxon>
        <taxon>Fungi</taxon>
        <taxon>Dikarya</taxon>
        <taxon>Ascomycota</taxon>
        <taxon>Pezizomycotina</taxon>
        <taxon>Sordariomycetes</taxon>
        <taxon>Hypocreomycetidae</taxon>
        <taxon>Hypocreales</taxon>
        <taxon>Cordycipitaceae</taxon>
        <taxon>Niveomyces</taxon>
    </lineage>
</organism>
<dbReference type="AlphaFoldDB" id="A0A167YZH2"/>
<dbReference type="InterPro" id="IPR046341">
    <property type="entry name" value="SET_dom_sf"/>
</dbReference>
<name>A0A167YZH2_9HYPO</name>
<dbReference type="STRING" id="1081102.A0A167YZH2"/>
<dbReference type="SUPFAM" id="SSF82199">
    <property type="entry name" value="SET domain"/>
    <property type="match status" value="1"/>
</dbReference>
<keyword evidence="1" id="KW-0732">Signal</keyword>
<reference evidence="3 4" key="1">
    <citation type="journal article" date="2016" name="Genome Biol. Evol.">
        <title>Divergent and convergent evolution of fungal pathogenicity.</title>
        <authorList>
            <person name="Shang Y."/>
            <person name="Xiao G."/>
            <person name="Zheng P."/>
            <person name="Cen K."/>
            <person name="Zhan S."/>
            <person name="Wang C."/>
        </authorList>
    </citation>
    <scope>NUCLEOTIDE SEQUENCE [LARGE SCALE GENOMIC DNA]</scope>
    <source>
        <strain evidence="3 4">RCEF 264</strain>
    </source>
</reference>
<dbReference type="Gene3D" id="2.170.270.10">
    <property type="entry name" value="SET domain"/>
    <property type="match status" value="1"/>
</dbReference>
<proteinExistence type="predicted"/>
<sequence>MGSFKRSASCRSGPALLLGLAVAVAASTDPKTTTTTTSTTTATNAPLPRIGQCSWSRYGYPLPMGLDVCPLPVTDQSADYAPWSFPPFCVQAVDANDTTTATTYCVYTAQTFRGRGLSVISTPEMAANLVAALDDTRVPPRLRDHPASSMADRAVRAAAGPYVIKNVPPRGKGLMARRRVPKWEQALIGFPIMIARMDFLEVVAPAARKQLEDRALHQLPPAAQTAIMALAHGNRPIVDRDFVLEHIFRANIFGIEIADVSHFALQVEGSRINHECRPNTFWRYSQSSMAHEVVAFREINMGEEFTHSYVPLGLPHAERTEAISRWGFACSCPLCTASKQAIFASDIRRRRLAEIYQALESDAAEGLHTRDKIEALVKEMMLLINGEDLVVQLCEYYAAVARAYLSIEDFEEARYYAGQSEEFWIRYATEEHDNRDAVRELWTAIKTKEAEKLARRRRQEEAQSSEF</sequence>
<evidence type="ECO:0000313" key="4">
    <source>
        <dbReference type="Proteomes" id="UP000076874"/>
    </source>
</evidence>
<feature type="signal peptide" evidence="1">
    <location>
        <begin position="1"/>
        <end position="25"/>
    </location>
</feature>
<dbReference type="InterPro" id="IPR053185">
    <property type="entry name" value="SET_domain_protein"/>
</dbReference>
<keyword evidence="4" id="KW-1185">Reference proteome</keyword>
<dbReference type="PANTHER" id="PTHR47332">
    <property type="entry name" value="SET DOMAIN-CONTAINING PROTEIN 5"/>
    <property type="match status" value="1"/>
</dbReference>
<gene>
    <name evidence="3" type="ORF">SPI_01460</name>
</gene>
<feature type="domain" description="SET" evidence="2">
    <location>
        <begin position="171"/>
        <end position="309"/>
    </location>
</feature>
<dbReference type="InterPro" id="IPR001214">
    <property type="entry name" value="SET_dom"/>
</dbReference>
<dbReference type="OrthoDB" id="265717at2759"/>
<dbReference type="Proteomes" id="UP000076874">
    <property type="component" value="Unassembled WGS sequence"/>
</dbReference>
<dbReference type="PANTHER" id="PTHR47332:SF6">
    <property type="entry name" value="SET DOMAIN-CONTAINING PROTEIN"/>
    <property type="match status" value="1"/>
</dbReference>
<feature type="chain" id="PRO_5007894933" evidence="1">
    <location>
        <begin position="26"/>
        <end position="467"/>
    </location>
</feature>
<accession>A0A167YZH2</accession>